<gene>
    <name evidence="12" type="primary">MPPE1</name>
    <name evidence="12" type="ORF">OS493_015630</name>
</gene>
<dbReference type="GO" id="GO:0006888">
    <property type="term" value="P:endoplasmic reticulum to Golgi vesicle-mediated transport"/>
    <property type="evidence" value="ECO:0007669"/>
    <property type="project" value="InterPro"/>
</dbReference>
<evidence type="ECO:0000256" key="2">
    <source>
        <dbReference type="ARBA" id="ARBA00004141"/>
    </source>
</evidence>
<dbReference type="PANTHER" id="PTHR13315:SF0">
    <property type="entry name" value="METALLOPHOSPHOESTERASE 1"/>
    <property type="match status" value="1"/>
</dbReference>
<keyword evidence="6" id="KW-0378">Hydrolase</keyword>
<evidence type="ECO:0000256" key="7">
    <source>
        <dbReference type="ARBA" id="ARBA00022989"/>
    </source>
</evidence>
<reference evidence="12" key="1">
    <citation type="submission" date="2023-01" db="EMBL/GenBank/DDBJ databases">
        <title>Genome assembly of the deep-sea coral Lophelia pertusa.</title>
        <authorList>
            <person name="Herrera S."/>
            <person name="Cordes E."/>
        </authorList>
    </citation>
    <scope>NUCLEOTIDE SEQUENCE</scope>
    <source>
        <strain evidence="12">USNM1676648</strain>
        <tissue evidence="12">Polyp</tissue>
    </source>
</reference>
<protein>
    <submittedName>
        <fullName evidence="12">Metallophosphoesterase 1</fullName>
    </submittedName>
</protein>
<dbReference type="GO" id="GO:0005793">
    <property type="term" value="C:endoplasmic reticulum-Golgi intermediate compartment"/>
    <property type="evidence" value="ECO:0007669"/>
    <property type="project" value="InterPro"/>
</dbReference>
<comment type="similarity">
    <text evidence="3">Belongs to the metallophosphoesterase superfamily. MPPE1 family.</text>
</comment>
<evidence type="ECO:0000256" key="9">
    <source>
        <dbReference type="ARBA" id="ARBA00023211"/>
    </source>
</evidence>
<evidence type="ECO:0000313" key="13">
    <source>
        <dbReference type="Proteomes" id="UP001163046"/>
    </source>
</evidence>
<dbReference type="CDD" id="cd08165">
    <property type="entry name" value="MPP_MPPE1"/>
    <property type="match status" value="1"/>
</dbReference>
<dbReference type="Pfam" id="PF00149">
    <property type="entry name" value="Metallophos"/>
    <property type="match status" value="1"/>
</dbReference>
<dbReference type="Proteomes" id="UP001163046">
    <property type="component" value="Unassembled WGS sequence"/>
</dbReference>
<dbReference type="InterPro" id="IPR004843">
    <property type="entry name" value="Calcineurin-like_PHP"/>
</dbReference>
<organism evidence="12 13">
    <name type="scientific">Desmophyllum pertusum</name>
    <dbReference type="NCBI Taxonomy" id="174260"/>
    <lineage>
        <taxon>Eukaryota</taxon>
        <taxon>Metazoa</taxon>
        <taxon>Cnidaria</taxon>
        <taxon>Anthozoa</taxon>
        <taxon>Hexacorallia</taxon>
        <taxon>Scleractinia</taxon>
        <taxon>Caryophylliina</taxon>
        <taxon>Caryophylliidae</taxon>
        <taxon>Desmophyllum</taxon>
    </lineage>
</organism>
<dbReference type="GO" id="GO:0016020">
    <property type="term" value="C:membrane"/>
    <property type="evidence" value="ECO:0007669"/>
    <property type="project" value="UniProtKB-SubCell"/>
</dbReference>
<dbReference type="GO" id="GO:0008081">
    <property type="term" value="F:phosphoric diester hydrolase activity"/>
    <property type="evidence" value="ECO:0007669"/>
    <property type="project" value="InterPro"/>
</dbReference>
<dbReference type="Gene3D" id="3.60.21.10">
    <property type="match status" value="1"/>
</dbReference>
<evidence type="ECO:0000313" key="12">
    <source>
        <dbReference type="EMBL" id="KAJ7360528.1"/>
    </source>
</evidence>
<keyword evidence="8 10" id="KW-0472">Membrane</keyword>
<proteinExistence type="inferred from homology"/>
<dbReference type="InterPro" id="IPR033308">
    <property type="entry name" value="PGAP5/Cdc1/Ted1"/>
</dbReference>
<keyword evidence="7 10" id="KW-1133">Transmembrane helix</keyword>
<dbReference type="InterPro" id="IPR039541">
    <property type="entry name" value="MPP_MPPE1"/>
</dbReference>
<dbReference type="PANTHER" id="PTHR13315">
    <property type="entry name" value="METALLO PHOSPHOESTERASE RELATED"/>
    <property type="match status" value="1"/>
</dbReference>
<comment type="caution">
    <text evidence="12">The sequence shown here is derived from an EMBL/GenBank/DDBJ whole genome shotgun (WGS) entry which is preliminary data.</text>
</comment>
<dbReference type="EMBL" id="MU827309">
    <property type="protein sequence ID" value="KAJ7360528.1"/>
    <property type="molecule type" value="Genomic_DNA"/>
</dbReference>
<evidence type="ECO:0000256" key="4">
    <source>
        <dbReference type="ARBA" id="ARBA00022692"/>
    </source>
</evidence>
<sequence length="397" mass="46207">MMRTSSTLLYTGLLKRVAIFAVCLFVFCEWFIYYLVIFQCSWPEINIDENNRQSEPLKAMLLTDTHLLGSKDGHWFDKLRREWQMERAFQTALSHFNPDVVFLLGDLFDEGMKCSDEEWDFYIQRFRRMFRHSEHTELHVVVGNHDIGFHPDASRDKHLFRRFSSVFDSPSVELLSIRGNLFVLVNSIALQGDECSMCSEAMTQLMSVADKLNCHRERTKKEIYEDLAKKQKTSCDLPKDSPAPILIQHFPLYRRTEVNCAGADAPPAEEKNSVNREKWEVVSKKMSNKLLQLIRPRLVLSGHTHHGCYLVHDDGTPEMTIPSFSWRNRNNPSFVLSIITPDKFAISKCFIPRETTVIAVYIIAGAVFVLMNLRPTYVYLRSRRTCRQIKYESCCIR</sequence>
<feature type="transmembrane region" description="Helical" evidence="10">
    <location>
        <begin position="358"/>
        <end position="380"/>
    </location>
</feature>
<feature type="transmembrane region" description="Helical" evidence="10">
    <location>
        <begin position="12"/>
        <end position="36"/>
    </location>
</feature>
<dbReference type="OrthoDB" id="9984693at2759"/>
<keyword evidence="9" id="KW-0464">Manganese</keyword>
<dbReference type="GO" id="GO:0046872">
    <property type="term" value="F:metal ion binding"/>
    <property type="evidence" value="ECO:0007669"/>
    <property type="project" value="UniProtKB-KW"/>
</dbReference>
<evidence type="ECO:0000256" key="8">
    <source>
        <dbReference type="ARBA" id="ARBA00023136"/>
    </source>
</evidence>
<evidence type="ECO:0000256" key="3">
    <source>
        <dbReference type="ARBA" id="ARBA00008895"/>
    </source>
</evidence>
<keyword evidence="13" id="KW-1185">Reference proteome</keyword>
<dbReference type="InterPro" id="IPR029052">
    <property type="entry name" value="Metallo-depent_PP-like"/>
</dbReference>
<name>A0A9W9YP92_9CNID</name>
<evidence type="ECO:0000256" key="5">
    <source>
        <dbReference type="ARBA" id="ARBA00022723"/>
    </source>
</evidence>
<dbReference type="SUPFAM" id="SSF56300">
    <property type="entry name" value="Metallo-dependent phosphatases"/>
    <property type="match status" value="1"/>
</dbReference>
<comment type="subcellular location">
    <subcellularLocation>
        <location evidence="2">Membrane</location>
        <topology evidence="2">Multi-pass membrane protein</topology>
    </subcellularLocation>
</comment>
<keyword evidence="5" id="KW-0479">Metal-binding</keyword>
<evidence type="ECO:0000256" key="10">
    <source>
        <dbReference type="SAM" id="Phobius"/>
    </source>
</evidence>
<evidence type="ECO:0000256" key="1">
    <source>
        <dbReference type="ARBA" id="ARBA00001936"/>
    </source>
</evidence>
<evidence type="ECO:0000256" key="6">
    <source>
        <dbReference type="ARBA" id="ARBA00022801"/>
    </source>
</evidence>
<keyword evidence="4 10" id="KW-0812">Transmembrane</keyword>
<accession>A0A9W9YP92</accession>
<feature type="domain" description="Calcineurin-like phosphoesterase" evidence="11">
    <location>
        <begin position="59"/>
        <end position="306"/>
    </location>
</feature>
<dbReference type="GO" id="GO:0006506">
    <property type="term" value="P:GPI anchor biosynthetic process"/>
    <property type="evidence" value="ECO:0007669"/>
    <property type="project" value="InterPro"/>
</dbReference>
<dbReference type="AlphaFoldDB" id="A0A9W9YP92"/>
<comment type="cofactor">
    <cofactor evidence="1">
        <name>Mn(2+)</name>
        <dbReference type="ChEBI" id="CHEBI:29035"/>
    </cofactor>
</comment>
<evidence type="ECO:0000259" key="11">
    <source>
        <dbReference type="Pfam" id="PF00149"/>
    </source>
</evidence>